<reference evidence="2 3" key="1">
    <citation type="journal article" date="2019" name="Sci. Rep.">
        <title>A high-quality genome of Eragrostis curvula grass provides insights into Poaceae evolution and supports new strategies to enhance forage quality.</title>
        <authorList>
            <person name="Carballo J."/>
            <person name="Santos B.A.C.M."/>
            <person name="Zappacosta D."/>
            <person name="Garbus I."/>
            <person name="Selva J.P."/>
            <person name="Gallo C.A."/>
            <person name="Diaz A."/>
            <person name="Albertini E."/>
            <person name="Caccamo M."/>
            <person name="Echenique V."/>
        </authorList>
    </citation>
    <scope>NUCLEOTIDE SEQUENCE [LARGE SCALE GENOMIC DNA]</scope>
    <source>
        <strain evidence="3">cv. Victoria</strain>
        <tissue evidence="2">Leaf</tissue>
    </source>
</reference>
<sequence>MYTLLTAADGVGSSFLLVAADILNIGRSCSVKIQTVSSANSDREWGPVTVANHPLQKKFHLSPWSGVVVLGSLIHWHMYSADKGSVILTYHVAATTAGSIELPADVLPEGQISLNLHLTSSPDGRLILLAADRFTVSIWLLSSTGDGWERRASIHISPLVPDLTQRWPELCRRIEFVGAAGGRSGAVLLQPSTINYLDRKGENRTLILLDMETKEIRRINNGDYIRSSFLYEVNLASRLSAMKIF</sequence>
<dbReference type="Pfam" id="PF24523">
    <property type="entry name" value="DUF7595"/>
    <property type="match status" value="1"/>
</dbReference>
<proteinExistence type="predicted"/>
<gene>
    <name evidence="2" type="ORF">EJB05_16393</name>
</gene>
<feature type="non-terminal residue" evidence="2">
    <location>
        <position position="1"/>
    </location>
</feature>
<dbReference type="OrthoDB" id="672160at2759"/>
<keyword evidence="3" id="KW-1185">Reference proteome</keyword>
<dbReference type="EMBL" id="RWGY01000009">
    <property type="protein sequence ID" value="TVU34557.1"/>
    <property type="molecule type" value="Genomic_DNA"/>
</dbReference>
<protein>
    <recommendedName>
        <fullName evidence="1">DUF7595 domain-containing protein</fullName>
    </recommendedName>
</protein>
<dbReference type="AlphaFoldDB" id="A0A5J9VGH2"/>
<evidence type="ECO:0000259" key="1">
    <source>
        <dbReference type="Pfam" id="PF24523"/>
    </source>
</evidence>
<evidence type="ECO:0000313" key="2">
    <source>
        <dbReference type="EMBL" id="TVU34557.1"/>
    </source>
</evidence>
<dbReference type="Proteomes" id="UP000324897">
    <property type="component" value="Unassembled WGS sequence"/>
</dbReference>
<dbReference type="PANTHER" id="PTHR35828">
    <property type="entry name" value="OS08G0203800 PROTEIN-RELATED"/>
    <property type="match status" value="1"/>
</dbReference>
<dbReference type="InterPro" id="IPR056016">
    <property type="entry name" value="DUF7595"/>
</dbReference>
<accession>A0A5J9VGH2</accession>
<comment type="caution">
    <text evidence="2">The sequence shown here is derived from an EMBL/GenBank/DDBJ whole genome shotgun (WGS) entry which is preliminary data.</text>
</comment>
<organism evidence="2 3">
    <name type="scientific">Eragrostis curvula</name>
    <name type="common">weeping love grass</name>
    <dbReference type="NCBI Taxonomy" id="38414"/>
    <lineage>
        <taxon>Eukaryota</taxon>
        <taxon>Viridiplantae</taxon>
        <taxon>Streptophyta</taxon>
        <taxon>Embryophyta</taxon>
        <taxon>Tracheophyta</taxon>
        <taxon>Spermatophyta</taxon>
        <taxon>Magnoliopsida</taxon>
        <taxon>Liliopsida</taxon>
        <taxon>Poales</taxon>
        <taxon>Poaceae</taxon>
        <taxon>PACMAD clade</taxon>
        <taxon>Chloridoideae</taxon>
        <taxon>Eragrostideae</taxon>
        <taxon>Eragrostidinae</taxon>
        <taxon>Eragrostis</taxon>
    </lineage>
</organism>
<dbReference type="Gramene" id="TVU34557">
    <property type="protein sequence ID" value="TVU34557"/>
    <property type="gene ID" value="EJB05_16393"/>
</dbReference>
<dbReference type="PANTHER" id="PTHR35828:SF22">
    <property type="entry name" value="OS10G0103633 PROTEIN"/>
    <property type="match status" value="1"/>
</dbReference>
<name>A0A5J9VGH2_9POAL</name>
<evidence type="ECO:0000313" key="3">
    <source>
        <dbReference type="Proteomes" id="UP000324897"/>
    </source>
</evidence>
<feature type="domain" description="DUF7595" evidence="1">
    <location>
        <begin position="39"/>
        <end position="245"/>
    </location>
</feature>